<dbReference type="AlphaFoldDB" id="A0A557SUN5"/>
<evidence type="ECO:0000313" key="2">
    <source>
        <dbReference type="EMBL" id="TVP40319.1"/>
    </source>
</evidence>
<dbReference type="EMBL" id="VOAH01000008">
    <property type="protein sequence ID" value="TVP40319.1"/>
    <property type="molecule type" value="Genomic_DNA"/>
</dbReference>
<dbReference type="Pfam" id="PF03551">
    <property type="entry name" value="PadR"/>
    <property type="match status" value="1"/>
</dbReference>
<keyword evidence="3" id="KW-1185">Reference proteome</keyword>
<dbReference type="InterPro" id="IPR036388">
    <property type="entry name" value="WH-like_DNA-bd_sf"/>
</dbReference>
<protein>
    <submittedName>
        <fullName evidence="2">Putative transcriptional regulator PadR-like family protein</fullName>
    </submittedName>
</protein>
<proteinExistence type="predicted"/>
<dbReference type="PANTHER" id="PTHR43252:SF5">
    <property type="entry name" value="TRANSCRIPTIONAL REGULATOR, PADR-LIKE FAMILY"/>
    <property type="match status" value="1"/>
</dbReference>
<name>A0A557SUN5_9ARCH</name>
<dbReference type="SUPFAM" id="SSF46785">
    <property type="entry name" value="Winged helix' DNA-binding domain"/>
    <property type="match status" value="1"/>
</dbReference>
<reference evidence="2 3" key="1">
    <citation type="journal article" date="2019" name="Front. Microbiol.">
        <title>Ammonia Oxidation by the Arctic Terrestrial Thaumarchaeote Candidatus Nitrosocosmicus arcticus Is Stimulated by Increasing Temperatures.</title>
        <authorList>
            <person name="Alves R.J.E."/>
            <person name="Kerou M."/>
            <person name="Zappe A."/>
            <person name="Bittner R."/>
            <person name="Abby S.S."/>
            <person name="Schmidt H.A."/>
            <person name="Pfeifer K."/>
            <person name="Schleper C."/>
        </authorList>
    </citation>
    <scope>NUCLEOTIDE SEQUENCE [LARGE SCALE GENOMIC DNA]</scope>
    <source>
        <strain evidence="2 3">Kfb</strain>
    </source>
</reference>
<dbReference type="Gene3D" id="1.10.10.10">
    <property type="entry name" value="Winged helix-like DNA-binding domain superfamily/Winged helix DNA-binding domain"/>
    <property type="match status" value="1"/>
</dbReference>
<accession>A0A557SUN5</accession>
<organism evidence="2 3">
    <name type="scientific">Candidatus Nitrosocosmicus arcticus</name>
    <dbReference type="NCBI Taxonomy" id="2035267"/>
    <lineage>
        <taxon>Archaea</taxon>
        <taxon>Nitrososphaerota</taxon>
        <taxon>Nitrososphaeria</taxon>
        <taxon>Nitrososphaerales</taxon>
        <taxon>Nitrososphaeraceae</taxon>
        <taxon>Candidatus Nitrosocosmicus</taxon>
    </lineage>
</organism>
<evidence type="ECO:0000313" key="3">
    <source>
        <dbReference type="Proteomes" id="UP000315289"/>
    </source>
</evidence>
<sequence length="173" mass="19759">MISDWLSRVGSAIPRGFSRHYILELLAGEPMTGKEIIDKAIVQTGGKWKPSPGLIYPLLGRLLEEGLIEEHENGRYRITKKGISIASDIKSAHNIMQKHLEVMFRIGNMGRFMTMDLIDRISAIGSTLSSNLDRMTEEEKNKYKDFLVNELQKLNNQEKIQVDDRKVDDRTIT</sequence>
<dbReference type="InterPro" id="IPR036390">
    <property type="entry name" value="WH_DNA-bd_sf"/>
</dbReference>
<dbReference type="OrthoDB" id="56053at2157"/>
<dbReference type="PANTHER" id="PTHR43252">
    <property type="entry name" value="TRANSCRIPTIONAL REGULATOR YQJI"/>
    <property type="match status" value="1"/>
</dbReference>
<comment type="caution">
    <text evidence="2">The sequence shown here is derived from an EMBL/GenBank/DDBJ whole genome shotgun (WGS) entry which is preliminary data.</text>
</comment>
<feature type="domain" description="Transcription regulator PadR N-terminal" evidence="1">
    <location>
        <begin position="22"/>
        <end position="82"/>
    </location>
</feature>
<evidence type="ECO:0000259" key="1">
    <source>
        <dbReference type="Pfam" id="PF03551"/>
    </source>
</evidence>
<gene>
    <name evidence="2" type="ORF">NARC_80045</name>
</gene>
<dbReference type="InterPro" id="IPR005149">
    <property type="entry name" value="Tscrpt_reg_PadR_N"/>
</dbReference>
<dbReference type="Proteomes" id="UP000315289">
    <property type="component" value="Unassembled WGS sequence"/>
</dbReference>